<dbReference type="NCBIfam" id="NF008726">
    <property type="entry name" value="PRK11728.1"/>
    <property type="match status" value="1"/>
</dbReference>
<keyword evidence="2" id="KW-0285">Flavoprotein</keyword>
<dbReference type="OrthoDB" id="9801699at2"/>
<dbReference type="InParanoid" id="W0RKT5"/>
<dbReference type="Proteomes" id="UP000019151">
    <property type="component" value="Chromosome"/>
</dbReference>
<gene>
    <name evidence="7" type="ORF">J421_3515</name>
</gene>
<reference evidence="7 8" key="1">
    <citation type="journal article" date="2014" name="Genome Announc.">
        <title>Genome Sequence and Methylome of Soil Bacterium Gemmatirosa kalamazoonensis KBS708T, a Member of the Rarely Cultivated Gemmatimonadetes Phylum.</title>
        <authorList>
            <person name="Debruyn J.M."/>
            <person name="Radosevich M."/>
            <person name="Wommack K.E."/>
            <person name="Polson S.W."/>
            <person name="Hauser L.J."/>
            <person name="Fawaz M.N."/>
            <person name="Korlach J."/>
            <person name="Tsai Y.C."/>
        </authorList>
    </citation>
    <scope>NUCLEOTIDE SEQUENCE [LARGE SCALE GENOMIC DNA]</scope>
    <source>
        <strain evidence="7 8">KBS708</strain>
    </source>
</reference>
<dbReference type="STRING" id="861299.J421_3515"/>
<dbReference type="Pfam" id="PF01266">
    <property type="entry name" value="DAO"/>
    <property type="match status" value="1"/>
</dbReference>
<evidence type="ECO:0000313" key="7">
    <source>
        <dbReference type="EMBL" id="AHG91052.1"/>
    </source>
</evidence>
<dbReference type="InterPro" id="IPR036188">
    <property type="entry name" value="FAD/NAD-bd_sf"/>
</dbReference>
<evidence type="ECO:0000256" key="1">
    <source>
        <dbReference type="ARBA" id="ARBA00001974"/>
    </source>
</evidence>
<sequence>MTTSAARTTPLRPGASVAVIGAGLVGLATALKLARARPDLRIAVLEKEPRVASHQSTHNSGVLHAGLYYTPGSRKARLAVDGIRQMTAFCREHGVRHQICGKVVVAVDDAEIPRLRALLDRGTANGLRGLRWLSAAELREIEPHAAGVAAVRVPEEGIVDYRGVADAMLGELQALGAEVVTGAGVRALARREGAWQVETARGDRRAEFLVNCAGLQSDRVARMAGARTDARVVPFRGEYFVLRPERASLVKHLIYPVPDPSFPFLGVHFTRMIDGRVECGPNAVLALAREGYRKRDVRVGDVADALTFPGLWRFVARYPRVTWSELRRSASKPLFAASLRRLLPELREDDLLPGGSGVRAMAMSRDGALLQDFEFAATEGALHVINAPSPAATASLAIGDEIVRELGCAPAALHTTQMTG</sequence>
<dbReference type="AlphaFoldDB" id="W0RKT5"/>
<dbReference type="PATRIC" id="fig|861299.3.peg.3567"/>
<dbReference type="SUPFAM" id="SSF51905">
    <property type="entry name" value="FAD/NAD(P)-binding domain"/>
    <property type="match status" value="1"/>
</dbReference>
<dbReference type="PANTHER" id="PTHR43104:SF2">
    <property type="entry name" value="L-2-HYDROXYGLUTARATE DEHYDROGENASE, MITOCHONDRIAL"/>
    <property type="match status" value="1"/>
</dbReference>
<dbReference type="HOGENOM" id="CLU_024775_0_1_0"/>
<dbReference type="EMBL" id="CP007128">
    <property type="protein sequence ID" value="AHG91052.1"/>
    <property type="molecule type" value="Genomic_DNA"/>
</dbReference>
<evidence type="ECO:0000256" key="2">
    <source>
        <dbReference type="ARBA" id="ARBA00022630"/>
    </source>
</evidence>
<dbReference type="KEGG" id="gba:J421_3515"/>
<dbReference type="GO" id="GO:0047545">
    <property type="term" value="F:(S)-2-hydroxyglutarate dehydrogenase activity"/>
    <property type="evidence" value="ECO:0007669"/>
    <property type="project" value="TreeGrafter"/>
</dbReference>
<dbReference type="Gene3D" id="3.30.9.10">
    <property type="entry name" value="D-Amino Acid Oxidase, subunit A, domain 2"/>
    <property type="match status" value="1"/>
</dbReference>
<name>W0RKT5_9BACT</name>
<dbReference type="eggNOG" id="COG0579">
    <property type="taxonomic scope" value="Bacteria"/>
</dbReference>
<comment type="cofactor">
    <cofactor evidence="1">
        <name>FAD</name>
        <dbReference type="ChEBI" id="CHEBI:57692"/>
    </cofactor>
</comment>
<proteinExistence type="inferred from homology"/>
<accession>W0RKT5</accession>
<dbReference type="InterPro" id="IPR006076">
    <property type="entry name" value="FAD-dep_OxRdtase"/>
</dbReference>
<keyword evidence="3" id="KW-0274">FAD</keyword>
<evidence type="ECO:0000256" key="3">
    <source>
        <dbReference type="ARBA" id="ARBA00022827"/>
    </source>
</evidence>
<dbReference type="GO" id="GO:0005737">
    <property type="term" value="C:cytoplasm"/>
    <property type="evidence" value="ECO:0007669"/>
    <property type="project" value="TreeGrafter"/>
</dbReference>
<evidence type="ECO:0000256" key="5">
    <source>
        <dbReference type="ARBA" id="ARBA00037941"/>
    </source>
</evidence>
<feature type="domain" description="FAD dependent oxidoreductase" evidence="6">
    <location>
        <begin position="17"/>
        <end position="403"/>
    </location>
</feature>
<keyword evidence="4" id="KW-0560">Oxidoreductase</keyword>
<evidence type="ECO:0000313" key="8">
    <source>
        <dbReference type="Proteomes" id="UP000019151"/>
    </source>
</evidence>
<comment type="similarity">
    <text evidence="5">Belongs to the L2HGDH family.</text>
</comment>
<keyword evidence="8" id="KW-1185">Reference proteome</keyword>
<evidence type="ECO:0000256" key="4">
    <source>
        <dbReference type="ARBA" id="ARBA00023002"/>
    </source>
</evidence>
<dbReference type="PANTHER" id="PTHR43104">
    <property type="entry name" value="L-2-HYDROXYGLUTARATE DEHYDROGENASE, MITOCHONDRIAL"/>
    <property type="match status" value="1"/>
</dbReference>
<evidence type="ECO:0000259" key="6">
    <source>
        <dbReference type="Pfam" id="PF01266"/>
    </source>
</evidence>
<organism evidence="7 8">
    <name type="scientific">Gemmatirosa kalamazoonensis</name>
    <dbReference type="NCBI Taxonomy" id="861299"/>
    <lineage>
        <taxon>Bacteria</taxon>
        <taxon>Pseudomonadati</taxon>
        <taxon>Gemmatimonadota</taxon>
        <taxon>Gemmatimonadia</taxon>
        <taxon>Gemmatimonadales</taxon>
        <taxon>Gemmatimonadaceae</taxon>
        <taxon>Gemmatirosa</taxon>
    </lineage>
</organism>
<protein>
    <submittedName>
        <fullName evidence="7">FAD dependent oxidoreductase</fullName>
    </submittedName>
</protein>
<dbReference type="Gene3D" id="3.50.50.60">
    <property type="entry name" value="FAD/NAD(P)-binding domain"/>
    <property type="match status" value="1"/>
</dbReference>
<dbReference type="RefSeq" id="WP_104023159.1">
    <property type="nucleotide sequence ID" value="NZ_CP007128.1"/>
</dbReference>